<protein>
    <submittedName>
        <fullName evidence="6">Pirin-like protein</fullName>
    </submittedName>
</protein>
<keyword evidence="2" id="KW-0408">Iron</keyword>
<dbReference type="InterPro" id="IPR012093">
    <property type="entry name" value="Pirin"/>
</dbReference>
<dbReference type="CDD" id="cd02247">
    <property type="entry name" value="cupin_pirin_C"/>
    <property type="match status" value="1"/>
</dbReference>
<evidence type="ECO:0000256" key="2">
    <source>
        <dbReference type="PIRSR" id="PIRSR006232-1"/>
    </source>
</evidence>
<dbReference type="InterPro" id="IPR014710">
    <property type="entry name" value="RmlC-like_jellyroll"/>
</dbReference>
<dbReference type="PATRIC" id="fig|1288826.3.peg.1127"/>
<evidence type="ECO:0000256" key="1">
    <source>
        <dbReference type="ARBA" id="ARBA00008416"/>
    </source>
</evidence>
<organism evidence="6 7">
    <name type="scientific">Marinobacter santoriniensis NKSG1</name>
    <dbReference type="NCBI Taxonomy" id="1288826"/>
    <lineage>
        <taxon>Bacteria</taxon>
        <taxon>Pseudomonadati</taxon>
        <taxon>Pseudomonadota</taxon>
        <taxon>Gammaproteobacteria</taxon>
        <taxon>Pseudomonadales</taxon>
        <taxon>Marinobacteraceae</taxon>
        <taxon>Marinobacter</taxon>
    </lineage>
</organism>
<dbReference type="PIRSF" id="PIRSF006232">
    <property type="entry name" value="Pirin"/>
    <property type="match status" value="1"/>
</dbReference>
<comment type="caution">
    <text evidence="6">The sequence shown here is derived from an EMBL/GenBank/DDBJ whole genome shotgun (WGS) entry which is preliminary data.</text>
</comment>
<dbReference type="PANTHER" id="PTHR13903:SF8">
    <property type="entry name" value="PIRIN"/>
    <property type="match status" value="1"/>
</dbReference>
<comment type="cofactor">
    <cofactor evidence="2">
        <name>Fe cation</name>
        <dbReference type="ChEBI" id="CHEBI:24875"/>
    </cofactor>
    <text evidence="2">Binds 1 Fe cation per subunit.</text>
</comment>
<dbReference type="InterPro" id="IPR011051">
    <property type="entry name" value="RmlC_Cupin_sf"/>
</dbReference>
<feature type="domain" description="Pirin N-terminal" evidence="4">
    <location>
        <begin position="35"/>
        <end position="140"/>
    </location>
</feature>
<dbReference type="GO" id="GO:0046872">
    <property type="term" value="F:metal ion binding"/>
    <property type="evidence" value="ECO:0007669"/>
    <property type="project" value="UniProtKB-KW"/>
</dbReference>
<dbReference type="SUPFAM" id="SSF51182">
    <property type="entry name" value="RmlC-like cupins"/>
    <property type="match status" value="1"/>
</dbReference>
<feature type="binding site" evidence="2">
    <location>
        <position position="120"/>
    </location>
    <ligand>
        <name>Fe cation</name>
        <dbReference type="ChEBI" id="CHEBI:24875"/>
    </ligand>
</feature>
<dbReference type="STRING" id="1288826.MSNKSG1_05833"/>
<dbReference type="InterPro" id="IPR003829">
    <property type="entry name" value="Pirin_N_dom"/>
</dbReference>
<dbReference type="AlphaFoldDB" id="M7CNZ8"/>
<feature type="binding site" evidence="2">
    <location>
        <position position="118"/>
    </location>
    <ligand>
        <name>Fe cation</name>
        <dbReference type="ChEBI" id="CHEBI:24875"/>
    </ligand>
</feature>
<evidence type="ECO:0000256" key="3">
    <source>
        <dbReference type="RuleBase" id="RU003457"/>
    </source>
</evidence>
<accession>M7CNZ8</accession>
<feature type="domain" description="Pirin C-terminal" evidence="5">
    <location>
        <begin position="179"/>
        <end position="275"/>
    </location>
</feature>
<feature type="binding site" evidence="2">
    <location>
        <position position="76"/>
    </location>
    <ligand>
        <name>Fe cation</name>
        <dbReference type="ChEBI" id="CHEBI:24875"/>
    </ligand>
</feature>
<keyword evidence="2" id="KW-0479">Metal-binding</keyword>
<dbReference type="CDD" id="cd02909">
    <property type="entry name" value="cupin_pirin_N"/>
    <property type="match status" value="1"/>
</dbReference>
<dbReference type="InterPro" id="IPR008778">
    <property type="entry name" value="Pirin_C_dom"/>
</dbReference>
<evidence type="ECO:0000259" key="5">
    <source>
        <dbReference type="Pfam" id="PF05726"/>
    </source>
</evidence>
<dbReference type="RefSeq" id="WP_008938314.1">
    <property type="nucleotide sequence ID" value="NZ_APAT01000015.1"/>
</dbReference>
<dbReference type="Gene3D" id="2.60.120.10">
    <property type="entry name" value="Jelly Rolls"/>
    <property type="match status" value="2"/>
</dbReference>
<dbReference type="EMBL" id="APAT01000015">
    <property type="protein sequence ID" value="EMP55366.1"/>
    <property type="molecule type" value="Genomic_DNA"/>
</dbReference>
<dbReference type="Pfam" id="PF02678">
    <property type="entry name" value="Pirin"/>
    <property type="match status" value="1"/>
</dbReference>
<evidence type="ECO:0000259" key="4">
    <source>
        <dbReference type="Pfam" id="PF02678"/>
    </source>
</evidence>
<evidence type="ECO:0000313" key="7">
    <source>
        <dbReference type="Proteomes" id="UP000011960"/>
    </source>
</evidence>
<dbReference type="eggNOG" id="COG1741">
    <property type="taxonomic scope" value="Bacteria"/>
</dbReference>
<feature type="binding site" evidence="2">
    <location>
        <position position="74"/>
    </location>
    <ligand>
        <name>Fe cation</name>
        <dbReference type="ChEBI" id="CHEBI:24875"/>
    </ligand>
</feature>
<proteinExistence type="inferred from homology"/>
<reference evidence="6 7" key="1">
    <citation type="journal article" date="2013" name="Genome Announc.">
        <title>Genome Sequence of Hydrothermal Arsenic-Respiring Bacterium Marinobacter santoriniensis NKSG1T.</title>
        <authorList>
            <person name="Handley K.M."/>
            <person name="Upton M."/>
            <person name="Beatson S.A."/>
            <person name="Hery M."/>
            <person name="Lloyd J.R."/>
        </authorList>
    </citation>
    <scope>NUCLEOTIDE SEQUENCE [LARGE SCALE GENOMIC DNA]</scope>
    <source>
        <strain evidence="6 7">NKSG1</strain>
    </source>
</reference>
<comment type="similarity">
    <text evidence="1 3">Belongs to the pirin family.</text>
</comment>
<gene>
    <name evidence="6" type="ORF">MSNKSG1_05833</name>
</gene>
<keyword evidence="7" id="KW-1185">Reference proteome</keyword>
<name>M7CNZ8_9GAMM</name>
<evidence type="ECO:0000313" key="6">
    <source>
        <dbReference type="EMBL" id="EMP55366.1"/>
    </source>
</evidence>
<dbReference type="PANTHER" id="PTHR13903">
    <property type="entry name" value="PIRIN-RELATED"/>
    <property type="match status" value="1"/>
</dbReference>
<sequence length="290" mass="32541">MSTLERKPEQPCDISTGCDAIQLTIKPRDKDLGGFSVRRTLPTARLKMVGPWIFFDHMGPAEFEPGDGINVRPHPHINLATVTYLFEGEILHRDSLGSFQAIRPGDVNLMVAGKGIVHSERERPEITAEHHRLHGLQLWLALPEEDEEMEPAFFHYRADDIPQVDVNGVPVRTFAKTLYVEARLKTGQTLAIPDDDERAIYVVEGKIQARGTPLPAHSMAVLNREEGVTIEAHEDSLIAVIGGEPLGKRFIEWNFVSSRKDRIDQAKTDWKNRSFPLVPGDTDEFIPMPG</sequence>
<dbReference type="Proteomes" id="UP000011960">
    <property type="component" value="Unassembled WGS sequence"/>
</dbReference>
<dbReference type="OrthoDB" id="9780903at2"/>
<dbReference type="Pfam" id="PF05726">
    <property type="entry name" value="Pirin_C"/>
    <property type="match status" value="1"/>
</dbReference>